<evidence type="ECO:0000256" key="1">
    <source>
        <dbReference type="SAM" id="MobiDB-lite"/>
    </source>
</evidence>
<reference evidence="2" key="1">
    <citation type="submission" date="2014-09" db="EMBL/GenBank/DDBJ databases">
        <authorList>
            <person name="Magalhaes I.L.F."/>
            <person name="Oliveira U."/>
            <person name="Santos F.R."/>
            <person name="Vidigal T.H.D.A."/>
            <person name="Brescovit A.D."/>
            <person name="Santos A.J."/>
        </authorList>
    </citation>
    <scope>NUCLEOTIDE SEQUENCE</scope>
    <source>
        <tissue evidence="2">Shoot tissue taken approximately 20 cm above the soil surface</tissue>
    </source>
</reference>
<sequence>MGGKRSPDPGNETGMIQTKKAGER</sequence>
<dbReference type="EMBL" id="GBRH01242364">
    <property type="protein sequence ID" value="JAD55531.1"/>
    <property type="molecule type" value="Transcribed_RNA"/>
</dbReference>
<dbReference type="AlphaFoldDB" id="A0A0A9AWM9"/>
<feature type="region of interest" description="Disordered" evidence="1">
    <location>
        <begin position="1"/>
        <end position="24"/>
    </location>
</feature>
<accession>A0A0A9AWM9</accession>
<reference evidence="2" key="2">
    <citation type="journal article" date="2015" name="Data Brief">
        <title>Shoot transcriptome of the giant reed, Arundo donax.</title>
        <authorList>
            <person name="Barrero R.A."/>
            <person name="Guerrero F.D."/>
            <person name="Moolhuijzen P."/>
            <person name="Goolsby J.A."/>
            <person name="Tidwell J."/>
            <person name="Bellgard S.E."/>
            <person name="Bellgard M.I."/>
        </authorList>
    </citation>
    <scope>NUCLEOTIDE SEQUENCE</scope>
    <source>
        <tissue evidence="2">Shoot tissue taken approximately 20 cm above the soil surface</tissue>
    </source>
</reference>
<name>A0A0A9AWM9_ARUDO</name>
<protein>
    <submittedName>
        <fullName evidence="2">Uncharacterized protein</fullName>
    </submittedName>
</protein>
<evidence type="ECO:0000313" key="2">
    <source>
        <dbReference type="EMBL" id="JAD55531.1"/>
    </source>
</evidence>
<proteinExistence type="predicted"/>
<organism evidence="2">
    <name type="scientific">Arundo donax</name>
    <name type="common">Giant reed</name>
    <name type="synonym">Donax arundinaceus</name>
    <dbReference type="NCBI Taxonomy" id="35708"/>
    <lineage>
        <taxon>Eukaryota</taxon>
        <taxon>Viridiplantae</taxon>
        <taxon>Streptophyta</taxon>
        <taxon>Embryophyta</taxon>
        <taxon>Tracheophyta</taxon>
        <taxon>Spermatophyta</taxon>
        <taxon>Magnoliopsida</taxon>
        <taxon>Liliopsida</taxon>
        <taxon>Poales</taxon>
        <taxon>Poaceae</taxon>
        <taxon>PACMAD clade</taxon>
        <taxon>Arundinoideae</taxon>
        <taxon>Arundineae</taxon>
        <taxon>Arundo</taxon>
    </lineage>
</organism>